<feature type="binding site" evidence="7">
    <location>
        <position position="136"/>
    </location>
    <ligand>
        <name>substrate</name>
    </ligand>
</feature>
<keyword evidence="11" id="KW-1185">Reference proteome</keyword>
<evidence type="ECO:0000256" key="8">
    <source>
        <dbReference type="PIRSR" id="PIRSR038994-3"/>
    </source>
</evidence>
<protein>
    <submittedName>
        <fullName evidence="10">N-acetylglucosamine-6-phosphate deacetylase</fullName>
    </submittedName>
</protein>
<reference evidence="10 11" key="1">
    <citation type="submission" date="2020-04" db="EMBL/GenBank/DDBJ databases">
        <title>Gordonia sp. nov. TBRC 11910.</title>
        <authorList>
            <person name="Suriyachadkun C."/>
        </authorList>
    </citation>
    <scope>NUCLEOTIDE SEQUENCE [LARGE SCALE GENOMIC DNA]</scope>
    <source>
        <strain evidence="10 11">TBRC 11910</strain>
    </source>
</reference>
<feature type="binding site" evidence="8">
    <location>
        <position position="125"/>
    </location>
    <ligand>
        <name>Zn(2+)</name>
        <dbReference type="ChEBI" id="CHEBI:29105"/>
    </ligand>
</feature>
<evidence type="ECO:0000313" key="11">
    <source>
        <dbReference type="Proteomes" id="UP000550729"/>
    </source>
</evidence>
<evidence type="ECO:0000256" key="3">
    <source>
        <dbReference type="ARBA" id="ARBA00022801"/>
    </source>
</evidence>
<dbReference type="PANTHER" id="PTHR11113:SF14">
    <property type="entry name" value="N-ACETYLGLUCOSAMINE-6-PHOSPHATE DEACETYLASE"/>
    <property type="match status" value="1"/>
</dbReference>
<evidence type="ECO:0000313" key="10">
    <source>
        <dbReference type="EMBL" id="NMO04082.1"/>
    </source>
</evidence>
<feature type="binding site" evidence="7">
    <location>
        <position position="247"/>
    </location>
    <ligand>
        <name>substrate</name>
    </ligand>
</feature>
<feature type="binding site" evidence="8">
    <location>
        <position position="212"/>
    </location>
    <ligand>
        <name>Zn(2+)</name>
        <dbReference type="ChEBI" id="CHEBI:29105"/>
    </ligand>
</feature>
<dbReference type="GO" id="GO:0008448">
    <property type="term" value="F:N-acetylglucosamine-6-phosphate deacetylase activity"/>
    <property type="evidence" value="ECO:0007669"/>
    <property type="project" value="InterPro"/>
</dbReference>
<keyword evidence="2 8" id="KW-0479">Metal-binding</keyword>
<dbReference type="SUPFAM" id="SSF51556">
    <property type="entry name" value="Metallo-dependent hydrolases"/>
    <property type="match status" value="1"/>
</dbReference>
<feature type="active site" description="Proton donor/acceptor" evidence="6">
    <location>
        <position position="270"/>
    </location>
</feature>
<evidence type="ECO:0000256" key="5">
    <source>
        <dbReference type="PIRNR" id="PIRNR038994"/>
    </source>
</evidence>
<name>A0A848L0T9_9ACTN</name>
<feature type="binding site" evidence="7">
    <location>
        <position position="223"/>
    </location>
    <ligand>
        <name>substrate</name>
    </ligand>
</feature>
<feature type="domain" description="Amidohydrolase-related" evidence="9">
    <location>
        <begin position="50"/>
        <end position="385"/>
    </location>
</feature>
<feature type="binding site" evidence="8">
    <location>
        <position position="191"/>
    </location>
    <ligand>
        <name>Zn(2+)</name>
        <dbReference type="ChEBI" id="CHEBI:29105"/>
    </ligand>
</feature>
<proteinExistence type="inferred from homology"/>
<comment type="cofactor">
    <cofactor evidence="8">
        <name>a divalent metal cation</name>
        <dbReference type="ChEBI" id="CHEBI:60240"/>
    </cofactor>
    <text evidence="8">Binds 1 divalent metal cation per subunit.</text>
</comment>
<evidence type="ECO:0000256" key="7">
    <source>
        <dbReference type="PIRSR" id="PIRSR038994-2"/>
    </source>
</evidence>
<dbReference type="EMBL" id="JABBNB010000030">
    <property type="protein sequence ID" value="NMO04082.1"/>
    <property type="molecule type" value="Genomic_DNA"/>
</dbReference>
<evidence type="ECO:0000256" key="6">
    <source>
        <dbReference type="PIRSR" id="PIRSR038994-1"/>
    </source>
</evidence>
<dbReference type="PANTHER" id="PTHR11113">
    <property type="entry name" value="N-ACETYLGLUCOSAMINE-6-PHOSPHATE DEACETYLASE"/>
    <property type="match status" value="1"/>
</dbReference>
<dbReference type="CDD" id="cd00854">
    <property type="entry name" value="NagA"/>
    <property type="match status" value="1"/>
</dbReference>
<gene>
    <name evidence="10" type="ORF">HH308_22970</name>
</gene>
<dbReference type="PIRSF" id="PIRSF038994">
    <property type="entry name" value="NagA"/>
    <property type="match status" value="1"/>
</dbReference>
<feature type="binding site" evidence="7">
    <location>
        <begin position="215"/>
        <end position="216"/>
    </location>
    <ligand>
        <name>substrate</name>
    </ligand>
</feature>
<evidence type="ECO:0000259" key="9">
    <source>
        <dbReference type="Pfam" id="PF01979"/>
    </source>
</evidence>
<comment type="similarity">
    <text evidence="1 5">Belongs to the metallo-dependent hydrolases superfamily. NagA family.</text>
</comment>
<dbReference type="Pfam" id="PF01979">
    <property type="entry name" value="Amidohydro_1"/>
    <property type="match status" value="1"/>
</dbReference>
<dbReference type="SUPFAM" id="SSF51338">
    <property type="entry name" value="Composite domain of metallo-dependent hydrolases"/>
    <property type="match status" value="1"/>
</dbReference>
<dbReference type="Gene3D" id="3.20.20.140">
    <property type="entry name" value="Metal-dependent hydrolases"/>
    <property type="match status" value="1"/>
</dbReference>
<keyword evidence="4 5" id="KW-0119">Carbohydrate metabolism</keyword>
<dbReference type="Proteomes" id="UP000550729">
    <property type="component" value="Unassembled WGS sequence"/>
</dbReference>
<evidence type="ECO:0000256" key="2">
    <source>
        <dbReference type="ARBA" id="ARBA00022723"/>
    </source>
</evidence>
<dbReference type="GO" id="GO:0046872">
    <property type="term" value="F:metal ion binding"/>
    <property type="evidence" value="ECO:0007669"/>
    <property type="project" value="UniProtKB-KW"/>
</dbReference>
<accession>A0A848L0T9</accession>
<keyword evidence="3 5" id="KW-0378">Hydrolase</keyword>
<evidence type="ECO:0000256" key="4">
    <source>
        <dbReference type="ARBA" id="ARBA00023277"/>
    </source>
</evidence>
<feature type="binding site" evidence="7">
    <location>
        <begin position="304"/>
        <end position="306"/>
    </location>
    <ligand>
        <name>substrate</name>
    </ligand>
</feature>
<dbReference type="AlphaFoldDB" id="A0A848L0T9"/>
<evidence type="ECO:0000256" key="1">
    <source>
        <dbReference type="ARBA" id="ARBA00010716"/>
    </source>
</evidence>
<dbReference type="InterPro" id="IPR006680">
    <property type="entry name" value="Amidohydro-rel"/>
</dbReference>
<dbReference type="GO" id="GO:0006046">
    <property type="term" value="P:N-acetylglucosamine catabolic process"/>
    <property type="evidence" value="ECO:0007669"/>
    <property type="project" value="TreeGrafter"/>
</dbReference>
<sequence length="385" mass="39879">MTSMIVSAARVVADGQVLSPGWIEAADGVLTGVGEGQPPRPADREFPSHTIVPGFVDMHVHGGGGHSYTDGVADEVRRGVEFHRSHGTTTSVASLVSSSPASLLEQIEALRGLVADDVIAGIHLEGPWLSHHRCGAHDPGTLRDPDPAEITRVLQVGDGAIAMVTMAPELTGALDAVEQFVDADVLVAVGHTESGYAQARAAIERGARVATHLFNAMRPLHHREPGPILALLEDPRVTIEIVGDGVHVHPDLVSYVAEAAGPDRVSLVTDAMAAAGMRDGSYRLGVLDVDVVDSVARVRDTGAIAGSTATMGVLFARAATLLTEGPNGLSDSDALLAAVAMTSSTPARTLGRADVGELAAGKRADFVVVDEGAGVVGVFTRGRWV</sequence>
<dbReference type="InterPro" id="IPR011059">
    <property type="entry name" value="Metal-dep_hydrolase_composite"/>
</dbReference>
<dbReference type="InterPro" id="IPR003764">
    <property type="entry name" value="GlcNAc_6-P_deAcase"/>
</dbReference>
<dbReference type="InterPro" id="IPR032466">
    <property type="entry name" value="Metal_Hydrolase"/>
</dbReference>
<dbReference type="Gene3D" id="2.30.40.10">
    <property type="entry name" value="Urease, subunit C, domain 1"/>
    <property type="match status" value="1"/>
</dbReference>
<organism evidence="10 11">
    <name type="scientific">Gordonia asplenii</name>
    <dbReference type="NCBI Taxonomy" id="2725283"/>
    <lineage>
        <taxon>Bacteria</taxon>
        <taxon>Bacillati</taxon>
        <taxon>Actinomycetota</taxon>
        <taxon>Actinomycetes</taxon>
        <taxon>Mycobacteriales</taxon>
        <taxon>Gordoniaceae</taxon>
        <taxon>Gordonia</taxon>
    </lineage>
</organism>
<comment type="caution">
    <text evidence="10">The sequence shown here is derived from an EMBL/GenBank/DDBJ whole genome shotgun (WGS) entry which is preliminary data.</text>
</comment>